<dbReference type="EMBL" id="GBXM01036093">
    <property type="protein sequence ID" value="JAH72484.1"/>
    <property type="molecule type" value="Transcribed_RNA"/>
</dbReference>
<protein>
    <submittedName>
        <fullName evidence="1">Uncharacterized protein</fullName>
    </submittedName>
</protein>
<dbReference type="AlphaFoldDB" id="A0A0E9V2X4"/>
<sequence length="20" mass="2310">MLGWVHLCKSLNWLAVIVNI</sequence>
<organism evidence="1">
    <name type="scientific">Anguilla anguilla</name>
    <name type="common">European freshwater eel</name>
    <name type="synonym">Muraena anguilla</name>
    <dbReference type="NCBI Taxonomy" id="7936"/>
    <lineage>
        <taxon>Eukaryota</taxon>
        <taxon>Metazoa</taxon>
        <taxon>Chordata</taxon>
        <taxon>Craniata</taxon>
        <taxon>Vertebrata</taxon>
        <taxon>Euteleostomi</taxon>
        <taxon>Actinopterygii</taxon>
        <taxon>Neopterygii</taxon>
        <taxon>Teleostei</taxon>
        <taxon>Anguilliformes</taxon>
        <taxon>Anguillidae</taxon>
        <taxon>Anguilla</taxon>
    </lineage>
</organism>
<proteinExistence type="predicted"/>
<name>A0A0E9V2X4_ANGAN</name>
<reference evidence="1" key="2">
    <citation type="journal article" date="2015" name="Fish Shellfish Immunol.">
        <title>Early steps in the European eel (Anguilla anguilla)-Vibrio vulnificus interaction in the gills: Role of the RtxA13 toxin.</title>
        <authorList>
            <person name="Callol A."/>
            <person name="Pajuelo D."/>
            <person name="Ebbesson L."/>
            <person name="Teles M."/>
            <person name="MacKenzie S."/>
            <person name="Amaro C."/>
        </authorList>
    </citation>
    <scope>NUCLEOTIDE SEQUENCE</scope>
</reference>
<evidence type="ECO:0000313" key="1">
    <source>
        <dbReference type="EMBL" id="JAH72484.1"/>
    </source>
</evidence>
<reference evidence="1" key="1">
    <citation type="submission" date="2014-11" db="EMBL/GenBank/DDBJ databases">
        <authorList>
            <person name="Amaro Gonzalez C."/>
        </authorList>
    </citation>
    <scope>NUCLEOTIDE SEQUENCE</scope>
</reference>
<accession>A0A0E9V2X4</accession>